<reference evidence="2 3" key="1">
    <citation type="submission" date="2024-06" db="EMBL/GenBank/DDBJ databases">
        <title>Complete genome of Phlyctema vagabunda strain 19-DSS-EL-015.</title>
        <authorList>
            <person name="Fiorenzani C."/>
        </authorList>
    </citation>
    <scope>NUCLEOTIDE SEQUENCE [LARGE SCALE GENOMIC DNA]</scope>
    <source>
        <strain evidence="2 3">19-DSS-EL-015</strain>
    </source>
</reference>
<sequence length="296" mass="33495">MELEIGDKPYRKVLATEDALENSDKNQRESRSLALEQDIKLTYSNRKPRNSRYALRSDAESSSKKTKRDSATTTARTSPAASTPTYTSPSQSVNTTYEARRRERSEDTVQGDFRSTQDPASFSFRQTSTMATTHDYEDPSMQLQEQMALSSNQRLSNEPRSSIWDIPPSPEPAPEHWRSTIKQPRLAFDNREVPREHKVSGLPTASATSSTTSFSKTVPMGNEDADEQRQKPQPTPTMKGAAIDAEVRKQETTPKLKEEPLETVQQQVRATSRGKARRGGIFRPGIIRKHDYRRTF</sequence>
<feature type="compositionally biased region" description="Low complexity" evidence="1">
    <location>
        <begin position="71"/>
        <end position="90"/>
    </location>
</feature>
<feature type="compositionally biased region" description="Polar residues" evidence="1">
    <location>
        <begin position="113"/>
        <end position="125"/>
    </location>
</feature>
<evidence type="ECO:0000313" key="2">
    <source>
        <dbReference type="EMBL" id="KAL3427238.1"/>
    </source>
</evidence>
<evidence type="ECO:0000256" key="1">
    <source>
        <dbReference type="SAM" id="MobiDB-lite"/>
    </source>
</evidence>
<evidence type="ECO:0000313" key="3">
    <source>
        <dbReference type="Proteomes" id="UP001629113"/>
    </source>
</evidence>
<feature type="compositionally biased region" description="Polar residues" evidence="1">
    <location>
        <begin position="147"/>
        <end position="160"/>
    </location>
</feature>
<comment type="caution">
    <text evidence="2">The sequence shown here is derived from an EMBL/GenBank/DDBJ whole genome shotgun (WGS) entry which is preliminary data.</text>
</comment>
<name>A0ABR4PVK4_9HELO</name>
<gene>
    <name evidence="2" type="ORF">PVAG01_00747</name>
</gene>
<feature type="region of interest" description="Disordered" evidence="1">
    <location>
        <begin position="1"/>
        <end position="125"/>
    </location>
</feature>
<feature type="region of interest" description="Disordered" evidence="1">
    <location>
        <begin position="197"/>
        <end position="281"/>
    </location>
</feature>
<proteinExistence type="predicted"/>
<keyword evidence="3" id="KW-1185">Reference proteome</keyword>
<organism evidence="2 3">
    <name type="scientific">Phlyctema vagabunda</name>
    <dbReference type="NCBI Taxonomy" id="108571"/>
    <lineage>
        <taxon>Eukaryota</taxon>
        <taxon>Fungi</taxon>
        <taxon>Dikarya</taxon>
        <taxon>Ascomycota</taxon>
        <taxon>Pezizomycotina</taxon>
        <taxon>Leotiomycetes</taxon>
        <taxon>Helotiales</taxon>
        <taxon>Dermateaceae</taxon>
        <taxon>Phlyctema</taxon>
    </lineage>
</organism>
<feature type="compositionally biased region" description="Basic and acidic residues" evidence="1">
    <location>
        <begin position="22"/>
        <end position="31"/>
    </location>
</feature>
<feature type="compositionally biased region" description="Basic residues" evidence="1">
    <location>
        <begin position="272"/>
        <end position="281"/>
    </location>
</feature>
<dbReference type="EMBL" id="JBFCZG010000001">
    <property type="protein sequence ID" value="KAL3427238.1"/>
    <property type="molecule type" value="Genomic_DNA"/>
</dbReference>
<protein>
    <submittedName>
        <fullName evidence="2">Uncharacterized protein</fullName>
    </submittedName>
</protein>
<feature type="compositionally biased region" description="Basic and acidic residues" evidence="1">
    <location>
        <begin position="1"/>
        <end position="10"/>
    </location>
</feature>
<dbReference type="Proteomes" id="UP001629113">
    <property type="component" value="Unassembled WGS sequence"/>
</dbReference>
<feature type="compositionally biased region" description="Basic and acidic residues" evidence="1">
    <location>
        <begin position="245"/>
        <end position="260"/>
    </location>
</feature>
<feature type="region of interest" description="Disordered" evidence="1">
    <location>
        <begin position="147"/>
        <end position="178"/>
    </location>
</feature>
<feature type="compositionally biased region" description="Basic and acidic residues" evidence="1">
    <location>
        <begin position="98"/>
        <end position="107"/>
    </location>
</feature>
<feature type="compositionally biased region" description="Low complexity" evidence="1">
    <location>
        <begin position="204"/>
        <end position="217"/>
    </location>
</feature>
<accession>A0ABR4PVK4</accession>